<name>A0A8J2IJV4_FUSEQ</name>
<dbReference type="PANTHER" id="PTHR42910:SF1">
    <property type="entry name" value="MAJOR FACILITATOR SUPERFAMILY (MFS) PROFILE DOMAIN-CONTAINING PROTEIN"/>
    <property type="match status" value="1"/>
</dbReference>
<feature type="compositionally biased region" description="Acidic residues" evidence="2">
    <location>
        <begin position="357"/>
        <end position="366"/>
    </location>
</feature>
<comment type="subcellular location">
    <subcellularLocation>
        <location evidence="1">Membrane</location>
        <topology evidence="1">Multi-pass membrane protein</topology>
    </subcellularLocation>
</comment>
<keyword evidence="3" id="KW-0472">Membrane</keyword>
<dbReference type="InterPro" id="IPR001623">
    <property type="entry name" value="DnaJ_domain"/>
</dbReference>
<feature type="compositionally biased region" description="Low complexity" evidence="2">
    <location>
        <begin position="389"/>
        <end position="402"/>
    </location>
</feature>
<feature type="transmembrane region" description="Helical" evidence="3">
    <location>
        <begin position="965"/>
        <end position="991"/>
    </location>
</feature>
<dbReference type="InterPro" id="IPR011701">
    <property type="entry name" value="MFS"/>
</dbReference>
<reference evidence="7" key="1">
    <citation type="submission" date="2021-05" db="EMBL/GenBank/DDBJ databases">
        <authorList>
            <person name="Khan N."/>
        </authorList>
    </citation>
    <scope>NUCLEOTIDE SEQUENCE</scope>
</reference>
<evidence type="ECO:0000256" key="4">
    <source>
        <dbReference type="SAM" id="SignalP"/>
    </source>
</evidence>
<sequence length="1065" mass="116372">MKISYFSVGLLALFSPLASAWSKEDREIFRIRDEISKYETDPAANFYDILGVPPSASLDDITKAYRRQTRNLHPDKVRQSMRSKAGKDKKKGEKVKPPTNAEIKTAVKKAGEAQARLSLIANILRGPERDRYDHFLSNGFPLWKGTDYYYNRYRPGLGTVIVGLFLVVGGGIHYLTLYMSWKRQTEFVERYIKFARETAWGGGLNIPGVEAAPAPAPAPAAAESEEEEAPPLPQNRRERRMYEKAQKRDGAKPLKKVRRTQAPTESGNATPTPTTGPTGARKRVVAENGKILVVDSLGDVYLEGEDDEGEVHEYLLDPKELAKPTIKDTAVFRAPIFLFNITAGRFLSKKSSDDEFEVYADEDDSDPQPTPSTDSAGEEFELVDKSTDSLSKAKASGASQGKANKRKGKKRPVGSNVPDDSIKETVPAQDSAEDTKVESSAESTEETGSGNVVLQSSKYESSWIRRVLTPKNCRWNDESPPALSIRHCLLYAMASGITVANLYYNQPILNKIAVTFNVSYEESSQVATLLQSGYAAGLIFVLPLGDILERRPFIISLVFATATMWIGLCVTNDFTVFRALSFLCGATTVTPQLMVPLVGDFAPAHKKASLLAIVTSGLMLGLLMARLLSGVVTNFTSWRNIYWVACGLQYLMGVVLFCFMPDYPSTNPDGLNYFRALASIPYMMVTEPVLIQACLIAFTLSAVFTSFWTTLTFLLASPPFDYTSLQIGLFSLTALATILAIPLIGRLIDHFVPLLSTIGGQILALIGAIIGTFTGNFTVAGPVLQAIGIDVGMQTAQVSNRAAIFSINPKARNRVNTAYMALAFAGQLTGTAAGNRLYASGGWKRSGGLSIAFVCLSILVSLARGPREDGWVGWKGGWHPRREKAVATPTEDEESGEQQNKEQNFETALKQDDQPQPLMTQDRASSAVRGSLWTVKLNIRLLSVSIDALLLIIVSVLAAGSSHDITPVIAFGPLLVVTLIWSSIVIVQLWTTKHQSLNPSIHMYFDLILSIAFIISSVVGGYFGPVDRQVSGSTPTKDESHLGRRTLGCFGIAKVLQAQHLNVQS</sequence>
<evidence type="ECO:0000313" key="8">
    <source>
        <dbReference type="Proteomes" id="UP000693738"/>
    </source>
</evidence>
<feature type="region of interest" description="Disordered" evidence="2">
    <location>
        <begin position="882"/>
        <end position="923"/>
    </location>
</feature>
<feature type="transmembrane region" description="Helical" evidence="3">
    <location>
        <begin position="641"/>
        <end position="659"/>
    </location>
</feature>
<dbReference type="Proteomes" id="UP000693738">
    <property type="component" value="Unassembled WGS sequence"/>
</dbReference>
<feature type="region of interest" description="Disordered" evidence="2">
    <location>
        <begin position="357"/>
        <end position="452"/>
    </location>
</feature>
<feature type="transmembrane region" description="Helical" evidence="3">
    <location>
        <begin position="610"/>
        <end position="629"/>
    </location>
</feature>
<feature type="transmembrane region" description="Helical" evidence="3">
    <location>
        <begin position="751"/>
        <end position="773"/>
    </location>
</feature>
<feature type="region of interest" description="Disordered" evidence="2">
    <location>
        <begin position="69"/>
        <end position="97"/>
    </location>
</feature>
<dbReference type="CDD" id="cd17324">
    <property type="entry name" value="MFS_NepI_like"/>
    <property type="match status" value="1"/>
</dbReference>
<evidence type="ECO:0000259" key="6">
    <source>
        <dbReference type="PROSITE" id="PS50850"/>
    </source>
</evidence>
<dbReference type="Pfam" id="PF00226">
    <property type="entry name" value="DnaJ"/>
    <property type="match status" value="1"/>
</dbReference>
<evidence type="ECO:0000313" key="7">
    <source>
        <dbReference type="EMBL" id="CAG7558543.1"/>
    </source>
</evidence>
<evidence type="ECO:0000256" key="1">
    <source>
        <dbReference type="ARBA" id="ARBA00004141"/>
    </source>
</evidence>
<dbReference type="AlphaFoldDB" id="A0A8J2IJV4"/>
<feature type="transmembrane region" description="Helical" evidence="3">
    <location>
        <begin position="552"/>
        <end position="570"/>
    </location>
</feature>
<feature type="compositionally biased region" description="Basic and acidic residues" evidence="2">
    <location>
        <begin position="899"/>
        <end position="913"/>
    </location>
</feature>
<feature type="domain" description="Major facilitator superfamily (MFS) profile" evidence="6">
    <location>
        <begin position="484"/>
        <end position="869"/>
    </location>
</feature>
<organism evidence="7 8">
    <name type="scientific">Fusarium equiseti</name>
    <name type="common">Fusarium scirpi</name>
    <dbReference type="NCBI Taxonomy" id="61235"/>
    <lineage>
        <taxon>Eukaryota</taxon>
        <taxon>Fungi</taxon>
        <taxon>Dikarya</taxon>
        <taxon>Ascomycota</taxon>
        <taxon>Pezizomycotina</taxon>
        <taxon>Sordariomycetes</taxon>
        <taxon>Hypocreomycetidae</taxon>
        <taxon>Hypocreales</taxon>
        <taxon>Nectriaceae</taxon>
        <taxon>Fusarium</taxon>
        <taxon>Fusarium incarnatum-equiseti species complex</taxon>
    </lineage>
</organism>
<feature type="transmembrane region" description="Helical" evidence="3">
    <location>
        <begin position="576"/>
        <end position="598"/>
    </location>
</feature>
<protein>
    <recommendedName>
        <fullName evidence="9">Major facilitator superfamily (MFS) profile domain-containing protein</fullName>
    </recommendedName>
</protein>
<feature type="transmembrane region" description="Helical" evidence="3">
    <location>
        <begin position="1003"/>
        <end position="1023"/>
    </location>
</feature>
<keyword evidence="3" id="KW-0812">Transmembrane</keyword>
<dbReference type="InterPro" id="IPR020846">
    <property type="entry name" value="MFS_dom"/>
</dbReference>
<dbReference type="CDD" id="cd06257">
    <property type="entry name" value="DnaJ"/>
    <property type="match status" value="1"/>
</dbReference>
<dbReference type="EMBL" id="CAJSTJ010000125">
    <property type="protein sequence ID" value="CAG7558543.1"/>
    <property type="molecule type" value="Genomic_DNA"/>
</dbReference>
<feature type="transmembrane region" description="Helical" evidence="3">
    <location>
        <begin position="680"/>
        <end position="704"/>
    </location>
</feature>
<evidence type="ECO:0000256" key="3">
    <source>
        <dbReference type="SAM" id="Phobius"/>
    </source>
</evidence>
<feature type="compositionally biased region" description="Basic and acidic residues" evidence="2">
    <location>
        <begin position="240"/>
        <end position="252"/>
    </location>
</feature>
<feature type="signal peptide" evidence="4">
    <location>
        <begin position="1"/>
        <end position="20"/>
    </location>
</feature>
<evidence type="ECO:0000256" key="2">
    <source>
        <dbReference type="SAM" id="MobiDB-lite"/>
    </source>
</evidence>
<comment type="caution">
    <text evidence="7">The sequence shown here is derived from an EMBL/GenBank/DDBJ whole genome shotgun (WGS) entry which is preliminary data.</text>
</comment>
<proteinExistence type="predicted"/>
<feature type="transmembrane region" description="Helical" evidence="3">
    <location>
        <begin position="724"/>
        <end position="744"/>
    </location>
</feature>
<feature type="compositionally biased region" description="Low complexity" evidence="2">
    <location>
        <begin position="270"/>
        <end position="279"/>
    </location>
</feature>
<dbReference type="Pfam" id="PF07690">
    <property type="entry name" value="MFS_1"/>
    <property type="match status" value="1"/>
</dbReference>
<feature type="compositionally biased region" description="Low complexity" evidence="2">
    <location>
        <begin position="440"/>
        <end position="450"/>
    </location>
</feature>
<evidence type="ECO:0008006" key="9">
    <source>
        <dbReference type="Google" id="ProtNLM"/>
    </source>
</evidence>
<feature type="compositionally biased region" description="Basic residues" evidence="2">
    <location>
        <begin position="403"/>
        <end position="412"/>
    </location>
</feature>
<dbReference type="GO" id="GO:0016020">
    <property type="term" value="C:membrane"/>
    <property type="evidence" value="ECO:0007669"/>
    <property type="project" value="UniProtKB-SubCell"/>
</dbReference>
<keyword evidence="4" id="KW-0732">Signal</keyword>
<dbReference type="PANTHER" id="PTHR42910">
    <property type="entry name" value="TRANSPORTER SCO4007-RELATED"/>
    <property type="match status" value="1"/>
</dbReference>
<dbReference type="GO" id="GO:0022857">
    <property type="term" value="F:transmembrane transporter activity"/>
    <property type="evidence" value="ECO:0007669"/>
    <property type="project" value="InterPro"/>
</dbReference>
<dbReference type="SMART" id="SM00271">
    <property type="entry name" value="DnaJ"/>
    <property type="match status" value="1"/>
</dbReference>
<feature type="domain" description="J" evidence="5">
    <location>
        <begin position="45"/>
        <end position="136"/>
    </location>
</feature>
<dbReference type="PROSITE" id="PS50076">
    <property type="entry name" value="DNAJ_2"/>
    <property type="match status" value="1"/>
</dbReference>
<feature type="transmembrane region" description="Helical" evidence="3">
    <location>
        <begin position="156"/>
        <end position="177"/>
    </location>
</feature>
<accession>A0A8J2IJV4</accession>
<keyword evidence="3" id="KW-1133">Transmembrane helix</keyword>
<feature type="region of interest" description="Disordered" evidence="2">
    <location>
        <begin position="210"/>
        <end position="283"/>
    </location>
</feature>
<gene>
    <name evidence="7" type="ORF">FEQUK3_LOCUS4239</name>
</gene>
<dbReference type="PROSITE" id="PS50850">
    <property type="entry name" value="MFS"/>
    <property type="match status" value="1"/>
</dbReference>
<feature type="chain" id="PRO_5035237402" description="Major facilitator superfamily (MFS) profile domain-containing protein" evidence="4">
    <location>
        <begin position="21"/>
        <end position="1065"/>
    </location>
</feature>
<feature type="transmembrane region" description="Helical" evidence="3">
    <location>
        <begin position="939"/>
        <end position="959"/>
    </location>
</feature>
<evidence type="ECO:0000259" key="5">
    <source>
        <dbReference type="PROSITE" id="PS50076"/>
    </source>
</evidence>